<dbReference type="InterPro" id="IPR015590">
    <property type="entry name" value="Aldehyde_DH_dom"/>
</dbReference>
<gene>
    <name evidence="6" type="ORF">Z045_25290</name>
</gene>
<evidence type="ECO:0000259" key="5">
    <source>
        <dbReference type="Pfam" id="PF00171"/>
    </source>
</evidence>
<dbReference type="Gene3D" id="3.40.605.10">
    <property type="entry name" value="Aldehyde Dehydrogenase, Chain A, domain 1"/>
    <property type="match status" value="1"/>
</dbReference>
<dbReference type="PANTHER" id="PTHR42804:SF1">
    <property type="entry name" value="ALDEHYDE DEHYDROGENASE-RELATED"/>
    <property type="match status" value="1"/>
</dbReference>
<name>A0A0V9UD68_9NOCA</name>
<dbReference type="Proteomes" id="UP000053060">
    <property type="component" value="Unassembled WGS sequence"/>
</dbReference>
<dbReference type="PANTHER" id="PTHR42804">
    <property type="entry name" value="ALDEHYDE DEHYDROGENASE"/>
    <property type="match status" value="1"/>
</dbReference>
<dbReference type="InterPro" id="IPR016163">
    <property type="entry name" value="Ald_DH_C"/>
</dbReference>
<dbReference type="AlphaFoldDB" id="A0A0V9UD68"/>
<reference evidence="6 7" key="2">
    <citation type="journal article" date="2016" name="Genome Announc.">
        <title>Draft Genome Sequence of a Versatile Hydrocarbon-Degrading Bacterium, Rhodococcus pyridinivorans Strain KG-16, Collected from Oil Fields in India.</title>
        <authorList>
            <person name="Aggarwal R.K."/>
            <person name="Dawar C."/>
            <person name="Phanindranath R."/>
            <person name="Mutnuri L."/>
            <person name="Dayal A.M."/>
        </authorList>
    </citation>
    <scope>NUCLEOTIDE SEQUENCE [LARGE SCALE GENOMIC DNA]</scope>
    <source>
        <strain evidence="6 7">KG-16</strain>
    </source>
</reference>
<sequence>MPVINSIERERFFIDGQWRKASTSDLAPVFEAATERPLGVAAMGGPEEIDAAVHAARAALQKGPWGRSTPHERATVMRRFADSLERRGRSTAELVSRQTGMISSLSVSTSATAPVAILRSMADLIETRTFETRRPSSMGSTIVREEPVGVVGAITAWNYPQLLAMAKIGPALAAGCTVVLKPAPETSLDAYVLAEAAEEAGLPPGVLNIVAGGVHAGKALVAHPDVDKIAFTGSTAAGQAIGEVAGRSFKRVSLELGGKSAAIVLPDADLGVFARSLKDAVLKNGGQTCTTNSRILVPHGRSSEIIDVLASYVDGLVMGDPLDESVTMGPMVSEQHRERVRSYIRLGQSEGFRTIRGGTDFPQQCPRGWFVSPTIFEGVDNRSPLAQDEIFGPVISVIPYETEEDAISMANDTPFGLGGVVFTEDTEHGLNIASRIRSGTVGVNYYSLDTGSPFGGVKNSGVGREFGPESLDFYLEYKSIYI</sequence>
<accession>A0A0V9UD68</accession>
<dbReference type="CDD" id="cd07139">
    <property type="entry name" value="ALDH_AldA-Rv0768"/>
    <property type="match status" value="1"/>
</dbReference>
<organism evidence="6 7">
    <name type="scientific">Rhodococcus pyridinivorans KG-16</name>
    <dbReference type="NCBI Taxonomy" id="1441730"/>
    <lineage>
        <taxon>Bacteria</taxon>
        <taxon>Bacillati</taxon>
        <taxon>Actinomycetota</taxon>
        <taxon>Actinomycetes</taxon>
        <taxon>Mycobacteriales</taxon>
        <taxon>Nocardiaceae</taxon>
        <taxon>Rhodococcus</taxon>
    </lineage>
</organism>
<keyword evidence="2 4" id="KW-0560">Oxidoreductase</keyword>
<evidence type="ECO:0000313" key="6">
    <source>
        <dbReference type="EMBL" id="KSZ56058.1"/>
    </source>
</evidence>
<dbReference type="FunFam" id="3.40.605.10:FF:000007">
    <property type="entry name" value="NAD/NADP-dependent betaine aldehyde dehydrogenase"/>
    <property type="match status" value="1"/>
</dbReference>
<dbReference type="Gene3D" id="3.40.309.10">
    <property type="entry name" value="Aldehyde Dehydrogenase, Chain A, domain 2"/>
    <property type="match status" value="1"/>
</dbReference>
<evidence type="ECO:0000313" key="7">
    <source>
        <dbReference type="Proteomes" id="UP000053060"/>
    </source>
</evidence>
<dbReference type="Pfam" id="PF00171">
    <property type="entry name" value="Aldedh"/>
    <property type="match status" value="1"/>
</dbReference>
<dbReference type="PATRIC" id="fig|1441730.3.peg.5326"/>
<dbReference type="PROSITE" id="PS00687">
    <property type="entry name" value="ALDEHYDE_DEHYDR_GLU"/>
    <property type="match status" value="1"/>
</dbReference>
<evidence type="ECO:0000256" key="4">
    <source>
        <dbReference type="RuleBase" id="RU003345"/>
    </source>
</evidence>
<comment type="caution">
    <text evidence="6">The sequence shown here is derived from an EMBL/GenBank/DDBJ whole genome shotgun (WGS) entry which is preliminary data.</text>
</comment>
<dbReference type="GO" id="GO:0016620">
    <property type="term" value="F:oxidoreductase activity, acting on the aldehyde or oxo group of donors, NAD or NADP as acceptor"/>
    <property type="evidence" value="ECO:0007669"/>
    <property type="project" value="InterPro"/>
</dbReference>
<dbReference type="InterPro" id="IPR029510">
    <property type="entry name" value="Ald_DH_CS_GLU"/>
</dbReference>
<feature type="domain" description="Aldehyde dehydrogenase" evidence="5">
    <location>
        <begin position="18"/>
        <end position="480"/>
    </location>
</feature>
<reference evidence="7" key="1">
    <citation type="submission" date="2015-01" db="EMBL/GenBank/DDBJ databases">
        <title>Draft genome sequence of Rhodococcus pyridinivorans strain KG-16, a hydrocarbon-degrading bacterium.</title>
        <authorList>
            <person name="Aggarwal R.K."/>
            <person name="Dawar C."/>
        </authorList>
    </citation>
    <scope>NUCLEOTIDE SEQUENCE [LARGE SCALE GENOMIC DNA]</scope>
    <source>
        <strain evidence="7">KG-16</strain>
    </source>
</reference>
<dbReference type="SUPFAM" id="SSF53720">
    <property type="entry name" value="ALDH-like"/>
    <property type="match status" value="1"/>
</dbReference>
<dbReference type="EMBL" id="AZXY01000024">
    <property type="protein sequence ID" value="KSZ56058.1"/>
    <property type="molecule type" value="Genomic_DNA"/>
</dbReference>
<dbReference type="InterPro" id="IPR016161">
    <property type="entry name" value="Ald_DH/histidinol_DH"/>
</dbReference>
<dbReference type="InterPro" id="IPR016162">
    <property type="entry name" value="Ald_DH_N"/>
</dbReference>
<comment type="similarity">
    <text evidence="1 4">Belongs to the aldehyde dehydrogenase family.</text>
</comment>
<evidence type="ECO:0000256" key="1">
    <source>
        <dbReference type="ARBA" id="ARBA00009986"/>
    </source>
</evidence>
<evidence type="ECO:0000256" key="2">
    <source>
        <dbReference type="ARBA" id="ARBA00023002"/>
    </source>
</evidence>
<proteinExistence type="inferred from homology"/>
<protein>
    <submittedName>
        <fullName evidence="6">Aldehyde dehydrogenase</fullName>
    </submittedName>
</protein>
<feature type="active site" evidence="3">
    <location>
        <position position="255"/>
    </location>
</feature>
<dbReference type="RefSeq" id="WP_060655094.1">
    <property type="nucleotide sequence ID" value="NZ_AZXY01000024.1"/>
</dbReference>
<evidence type="ECO:0000256" key="3">
    <source>
        <dbReference type="PROSITE-ProRule" id="PRU10007"/>
    </source>
</evidence>